<dbReference type="SMART" id="SM00052">
    <property type="entry name" value="EAL"/>
    <property type="match status" value="1"/>
</dbReference>
<evidence type="ECO:0000259" key="4">
    <source>
        <dbReference type="PROSITE" id="PS50887"/>
    </source>
</evidence>
<dbReference type="GO" id="GO:0016020">
    <property type="term" value="C:membrane"/>
    <property type="evidence" value="ECO:0007669"/>
    <property type="project" value="InterPro"/>
</dbReference>
<feature type="transmembrane region" description="Helical" evidence="1">
    <location>
        <begin position="290"/>
        <end position="309"/>
    </location>
</feature>
<dbReference type="EMBL" id="JACCFH010000001">
    <property type="protein sequence ID" value="NYG32880.1"/>
    <property type="molecule type" value="Genomic_DNA"/>
</dbReference>
<dbReference type="CDD" id="cd01949">
    <property type="entry name" value="GGDEF"/>
    <property type="match status" value="1"/>
</dbReference>
<dbReference type="Pfam" id="PF00563">
    <property type="entry name" value="EAL"/>
    <property type="match status" value="1"/>
</dbReference>
<dbReference type="InterPro" id="IPR029787">
    <property type="entry name" value="Nucleotide_cyclase"/>
</dbReference>
<keyword evidence="6" id="KW-1185">Reference proteome</keyword>
<keyword evidence="1" id="KW-0812">Transmembrane</keyword>
<dbReference type="Pfam" id="PF00672">
    <property type="entry name" value="HAMP"/>
    <property type="match status" value="1"/>
</dbReference>
<dbReference type="PROSITE" id="PS50883">
    <property type="entry name" value="EAL"/>
    <property type="match status" value="1"/>
</dbReference>
<keyword evidence="1" id="KW-1133">Transmembrane helix</keyword>
<evidence type="ECO:0000259" key="3">
    <source>
        <dbReference type="PROSITE" id="PS50885"/>
    </source>
</evidence>
<dbReference type="CDD" id="cd06225">
    <property type="entry name" value="HAMP"/>
    <property type="match status" value="1"/>
</dbReference>
<dbReference type="Proteomes" id="UP000518288">
    <property type="component" value="Unassembled WGS sequence"/>
</dbReference>
<dbReference type="Pfam" id="PF00990">
    <property type="entry name" value="GGDEF"/>
    <property type="match status" value="1"/>
</dbReference>
<dbReference type="Gene3D" id="3.30.70.270">
    <property type="match status" value="1"/>
</dbReference>
<keyword evidence="1" id="KW-0472">Membrane</keyword>
<dbReference type="PANTHER" id="PTHR44757">
    <property type="entry name" value="DIGUANYLATE CYCLASE DGCP"/>
    <property type="match status" value="1"/>
</dbReference>
<dbReference type="InterPro" id="IPR029150">
    <property type="entry name" value="dCache_3"/>
</dbReference>
<dbReference type="Gene3D" id="3.20.20.450">
    <property type="entry name" value="EAL domain"/>
    <property type="match status" value="1"/>
</dbReference>
<protein>
    <submittedName>
        <fullName evidence="5">Diguanylate cyclase (GGDEF)-like protein</fullName>
    </submittedName>
</protein>
<dbReference type="PROSITE" id="PS50885">
    <property type="entry name" value="HAMP"/>
    <property type="match status" value="1"/>
</dbReference>
<evidence type="ECO:0000313" key="5">
    <source>
        <dbReference type="EMBL" id="NYG32880.1"/>
    </source>
</evidence>
<evidence type="ECO:0000313" key="6">
    <source>
        <dbReference type="Proteomes" id="UP000518288"/>
    </source>
</evidence>
<dbReference type="SMART" id="SM00304">
    <property type="entry name" value="HAMP"/>
    <property type="match status" value="1"/>
</dbReference>
<reference evidence="5 6" key="1">
    <citation type="submission" date="2020-07" db="EMBL/GenBank/DDBJ databases">
        <title>Genomic Encyclopedia of Archaeal and Bacterial Type Strains, Phase II (KMG-II): from individual species to whole genera.</title>
        <authorList>
            <person name="Goeker M."/>
        </authorList>
    </citation>
    <scope>NUCLEOTIDE SEQUENCE [LARGE SCALE GENOMIC DNA]</scope>
    <source>
        <strain evidence="5 6">DSM 21226</strain>
    </source>
</reference>
<feature type="transmembrane region" description="Helical" evidence="1">
    <location>
        <begin position="20"/>
        <end position="39"/>
    </location>
</feature>
<dbReference type="RefSeq" id="WP_246332505.1">
    <property type="nucleotide sequence ID" value="NZ_JACCFH010000001.1"/>
</dbReference>
<feature type="domain" description="EAL" evidence="2">
    <location>
        <begin position="546"/>
        <end position="799"/>
    </location>
</feature>
<name>A0A7Y9UJL9_9BURK</name>
<dbReference type="Pfam" id="PF14827">
    <property type="entry name" value="dCache_3"/>
    <property type="match status" value="1"/>
</dbReference>
<sequence length="816" mass="89511">MSTVMARLSGWRLSGLERRIVWPFLLLLVVVQGISLMLVNGAIGDSATRAIDNDLQTGQRVFTRLLEQRAERLSEAAVLLASDFGFRSAVNSRDVDTLSDALENNGRRIGASLVIYTDPAWRPVAATGLDIGRVAALLPAARLMAMTDPVGGMSVQRARLTLIEGRAYQLVAVPVKAPRTVGWVLMGFVLDRSVLQQLAAITGLRGAVLLDGPPAHTLLTTFVQASDLRAESNPTASPCGRELHESGARWRSCEFVLDTGVSDGRAAPPLRLVLAHSVDEALAPFVRLQLTLLLLTGVGMVVFGVGGAMTARRLSRPIRGLRRAAERLSLADYDTPVRVPDERVVGDELVQLAQAFESTRQAVQQREQTITRLAYWDTLTGLPNRAQFVSVLRQRLQVDVAGGVAPVAVMMLDLDRFKHVNDVLGHQFGDRLLCEVAQRLDWACRLPGMVLARLSGDEFGLLLPSQGPAHAREVAHALLAVLDQPLRLDDHTIDLSASLGIAFAPDHATEPEALLGLVEVAMYAAKRRQLGVLVYDTSMDTRSSASLSLLSELRVAIEQEELRLYVQPKVDLKTGQVLGGEALVRWLHPQRGLVPPMQFIPFAEQTGFIRQITVWMLETGVQALQRWQEAGLSMKLSINLSTRDLLDPTLTDRVRGLLDRHRVSAAWLCLEITESAIMDDPARALQTLQKLHELGVRLSIDDFGTGYSSLAYLKRLPVDELKIDRSFVTNMERDLDDARIVQSTIGLAHNLGLTVVAEGVETDKAWALLARLGCDEGQGYGIGRPMPSAEFLGWVRRWEAPSNEALHVDTDFAQML</sequence>
<organism evidence="5 6">
    <name type="scientific">Sphaerotilus montanus</name>
    <dbReference type="NCBI Taxonomy" id="522889"/>
    <lineage>
        <taxon>Bacteria</taxon>
        <taxon>Pseudomonadati</taxon>
        <taxon>Pseudomonadota</taxon>
        <taxon>Betaproteobacteria</taxon>
        <taxon>Burkholderiales</taxon>
        <taxon>Sphaerotilaceae</taxon>
        <taxon>Sphaerotilus</taxon>
    </lineage>
</organism>
<feature type="domain" description="GGDEF" evidence="4">
    <location>
        <begin position="405"/>
        <end position="537"/>
    </location>
</feature>
<dbReference type="SUPFAM" id="SSF55073">
    <property type="entry name" value="Nucleotide cyclase"/>
    <property type="match status" value="1"/>
</dbReference>
<dbReference type="SUPFAM" id="SSF141868">
    <property type="entry name" value="EAL domain-like"/>
    <property type="match status" value="1"/>
</dbReference>
<dbReference type="Gene3D" id="6.10.340.10">
    <property type="match status" value="1"/>
</dbReference>
<dbReference type="InterPro" id="IPR052155">
    <property type="entry name" value="Biofilm_reg_signaling"/>
</dbReference>
<dbReference type="InterPro" id="IPR043128">
    <property type="entry name" value="Rev_trsase/Diguanyl_cyclase"/>
</dbReference>
<evidence type="ECO:0000256" key="1">
    <source>
        <dbReference type="SAM" id="Phobius"/>
    </source>
</evidence>
<dbReference type="InterPro" id="IPR035919">
    <property type="entry name" value="EAL_sf"/>
</dbReference>
<dbReference type="NCBIfam" id="TIGR00254">
    <property type="entry name" value="GGDEF"/>
    <property type="match status" value="1"/>
</dbReference>
<dbReference type="InterPro" id="IPR003660">
    <property type="entry name" value="HAMP_dom"/>
</dbReference>
<feature type="domain" description="HAMP" evidence="3">
    <location>
        <begin position="312"/>
        <end position="368"/>
    </location>
</feature>
<dbReference type="FunFam" id="3.20.20.450:FF:000001">
    <property type="entry name" value="Cyclic di-GMP phosphodiesterase yahA"/>
    <property type="match status" value="1"/>
</dbReference>
<dbReference type="GO" id="GO:0007165">
    <property type="term" value="P:signal transduction"/>
    <property type="evidence" value="ECO:0007669"/>
    <property type="project" value="InterPro"/>
</dbReference>
<dbReference type="PANTHER" id="PTHR44757:SF2">
    <property type="entry name" value="BIOFILM ARCHITECTURE MAINTENANCE PROTEIN MBAA"/>
    <property type="match status" value="1"/>
</dbReference>
<accession>A0A7Y9UJL9</accession>
<gene>
    <name evidence="5" type="ORF">BDD16_001866</name>
</gene>
<dbReference type="InterPro" id="IPR001633">
    <property type="entry name" value="EAL_dom"/>
</dbReference>
<comment type="caution">
    <text evidence="5">The sequence shown here is derived from an EMBL/GenBank/DDBJ whole genome shotgun (WGS) entry which is preliminary data.</text>
</comment>
<evidence type="ECO:0000259" key="2">
    <source>
        <dbReference type="PROSITE" id="PS50883"/>
    </source>
</evidence>
<dbReference type="CDD" id="cd01948">
    <property type="entry name" value="EAL"/>
    <property type="match status" value="1"/>
</dbReference>
<dbReference type="AlphaFoldDB" id="A0A7Y9UJL9"/>
<proteinExistence type="predicted"/>
<dbReference type="InterPro" id="IPR000160">
    <property type="entry name" value="GGDEF_dom"/>
</dbReference>
<dbReference type="PROSITE" id="PS50887">
    <property type="entry name" value="GGDEF"/>
    <property type="match status" value="1"/>
</dbReference>
<dbReference type="SMART" id="SM00267">
    <property type="entry name" value="GGDEF"/>
    <property type="match status" value="1"/>
</dbReference>